<keyword evidence="2" id="KW-1185">Reference proteome</keyword>
<protein>
    <submittedName>
        <fullName evidence="1">Uncharacterized protein</fullName>
    </submittedName>
</protein>
<dbReference type="EMBL" id="CM023489">
    <property type="protein sequence ID" value="KAH6921508.1"/>
    <property type="molecule type" value="Genomic_DNA"/>
</dbReference>
<organism evidence="1 2">
    <name type="scientific">Hyalomma asiaticum</name>
    <name type="common">Tick</name>
    <dbReference type="NCBI Taxonomy" id="266040"/>
    <lineage>
        <taxon>Eukaryota</taxon>
        <taxon>Metazoa</taxon>
        <taxon>Ecdysozoa</taxon>
        <taxon>Arthropoda</taxon>
        <taxon>Chelicerata</taxon>
        <taxon>Arachnida</taxon>
        <taxon>Acari</taxon>
        <taxon>Parasitiformes</taxon>
        <taxon>Ixodida</taxon>
        <taxon>Ixodoidea</taxon>
        <taxon>Ixodidae</taxon>
        <taxon>Hyalomminae</taxon>
        <taxon>Hyalomma</taxon>
    </lineage>
</organism>
<proteinExistence type="predicted"/>
<accession>A0ACB7RGV6</accession>
<name>A0ACB7RGV6_HYAAI</name>
<comment type="caution">
    <text evidence="1">The sequence shown here is derived from an EMBL/GenBank/DDBJ whole genome shotgun (WGS) entry which is preliminary data.</text>
</comment>
<gene>
    <name evidence="1" type="ORF">HPB50_001989</name>
</gene>
<evidence type="ECO:0000313" key="2">
    <source>
        <dbReference type="Proteomes" id="UP000821845"/>
    </source>
</evidence>
<sequence>MVIWVLGIVVVAALVICVVAIYATRISVESTTTILPTPDTDDPLLDLANMPHGKIEIIFGTSIPEIPMTTSLLPETSPDGGITISTEEITAKDVLRDTTSLFTDNSTAASVDETIGTANSSMVFEDTMSS</sequence>
<dbReference type="Proteomes" id="UP000821845">
    <property type="component" value="Chromosome 9"/>
</dbReference>
<evidence type="ECO:0000313" key="1">
    <source>
        <dbReference type="EMBL" id="KAH6921508.1"/>
    </source>
</evidence>
<reference evidence="1" key="1">
    <citation type="submission" date="2020-05" db="EMBL/GenBank/DDBJ databases">
        <title>Large-scale comparative analyses of tick genomes elucidate their genetic diversity and vector capacities.</title>
        <authorList>
            <person name="Jia N."/>
            <person name="Wang J."/>
            <person name="Shi W."/>
            <person name="Du L."/>
            <person name="Sun Y."/>
            <person name="Zhan W."/>
            <person name="Jiang J."/>
            <person name="Wang Q."/>
            <person name="Zhang B."/>
            <person name="Ji P."/>
            <person name="Sakyi L.B."/>
            <person name="Cui X."/>
            <person name="Yuan T."/>
            <person name="Jiang B."/>
            <person name="Yang W."/>
            <person name="Lam T.T.-Y."/>
            <person name="Chang Q."/>
            <person name="Ding S."/>
            <person name="Wang X."/>
            <person name="Zhu J."/>
            <person name="Ruan X."/>
            <person name="Zhao L."/>
            <person name="Wei J."/>
            <person name="Que T."/>
            <person name="Du C."/>
            <person name="Cheng J."/>
            <person name="Dai P."/>
            <person name="Han X."/>
            <person name="Huang E."/>
            <person name="Gao Y."/>
            <person name="Liu J."/>
            <person name="Shao H."/>
            <person name="Ye R."/>
            <person name="Li L."/>
            <person name="Wei W."/>
            <person name="Wang X."/>
            <person name="Wang C."/>
            <person name="Yang T."/>
            <person name="Huo Q."/>
            <person name="Li W."/>
            <person name="Guo W."/>
            <person name="Chen H."/>
            <person name="Zhou L."/>
            <person name="Ni X."/>
            <person name="Tian J."/>
            <person name="Zhou Y."/>
            <person name="Sheng Y."/>
            <person name="Liu T."/>
            <person name="Pan Y."/>
            <person name="Xia L."/>
            <person name="Li J."/>
            <person name="Zhao F."/>
            <person name="Cao W."/>
        </authorList>
    </citation>
    <scope>NUCLEOTIDE SEQUENCE</scope>
    <source>
        <strain evidence="1">Hyas-2018</strain>
    </source>
</reference>